<dbReference type="AlphaFoldDB" id="A0A9J6EXK6"/>
<evidence type="ECO:0000256" key="1">
    <source>
        <dbReference type="SAM" id="MobiDB-lite"/>
    </source>
</evidence>
<protein>
    <submittedName>
        <fullName evidence="2">Uncharacterized protein</fullName>
    </submittedName>
</protein>
<evidence type="ECO:0000313" key="3">
    <source>
        <dbReference type="Proteomes" id="UP000821866"/>
    </source>
</evidence>
<comment type="caution">
    <text evidence="2">The sequence shown here is derived from an EMBL/GenBank/DDBJ whole genome shotgun (WGS) entry which is preliminary data.</text>
</comment>
<feature type="region of interest" description="Disordered" evidence="1">
    <location>
        <begin position="63"/>
        <end position="87"/>
    </location>
</feature>
<reference evidence="2" key="2">
    <citation type="submission" date="2021-09" db="EMBL/GenBank/DDBJ databases">
        <authorList>
            <person name="Jia N."/>
            <person name="Wang J."/>
            <person name="Shi W."/>
            <person name="Du L."/>
            <person name="Sun Y."/>
            <person name="Zhan W."/>
            <person name="Jiang J."/>
            <person name="Wang Q."/>
            <person name="Zhang B."/>
            <person name="Ji P."/>
            <person name="Sakyi L.B."/>
            <person name="Cui X."/>
            <person name="Yuan T."/>
            <person name="Jiang B."/>
            <person name="Yang W."/>
            <person name="Lam T.T.-Y."/>
            <person name="Chang Q."/>
            <person name="Ding S."/>
            <person name="Wang X."/>
            <person name="Zhu J."/>
            <person name="Ruan X."/>
            <person name="Zhao L."/>
            <person name="Wei J."/>
            <person name="Que T."/>
            <person name="Du C."/>
            <person name="Cheng J."/>
            <person name="Dai P."/>
            <person name="Han X."/>
            <person name="Huang E."/>
            <person name="Gao Y."/>
            <person name="Liu J."/>
            <person name="Shao H."/>
            <person name="Ye R."/>
            <person name="Li L."/>
            <person name="Wei W."/>
            <person name="Wang X."/>
            <person name="Wang C."/>
            <person name="Huo Q."/>
            <person name="Li W."/>
            <person name="Guo W."/>
            <person name="Chen H."/>
            <person name="Chen S."/>
            <person name="Zhou L."/>
            <person name="Zhou L."/>
            <person name="Ni X."/>
            <person name="Tian J."/>
            <person name="Zhou Y."/>
            <person name="Sheng Y."/>
            <person name="Liu T."/>
            <person name="Pan Y."/>
            <person name="Xia L."/>
            <person name="Li J."/>
            <person name="Zhao F."/>
            <person name="Cao W."/>
        </authorList>
    </citation>
    <scope>NUCLEOTIDE SEQUENCE</scope>
    <source>
        <strain evidence="2">Rmic-2018</strain>
        <tissue evidence="2">Larvae</tissue>
    </source>
</reference>
<evidence type="ECO:0000313" key="2">
    <source>
        <dbReference type="EMBL" id="KAH8038956.1"/>
    </source>
</evidence>
<gene>
    <name evidence="2" type="ORF">HPB51_004068</name>
</gene>
<reference evidence="2" key="1">
    <citation type="journal article" date="2020" name="Cell">
        <title>Large-Scale Comparative Analyses of Tick Genomes Elucidate Their Genetic Diversity and Vector Capacities.</title>
        <authorList>
            <consortium name="Tick Genome and Microbiome Consortium (TIGMIC)"/>
            <person name="Jia N."/>
            <person name="Wang J."/>
            <person name="Shi W."/>
            <person name="Du L."/>
            <person name="Sun Y."/>
            <person name="Zhan W."/>
            <person name="Jiang J.F."/>
            <person name="Wang Q."/>
            <person name="Zhang B."/>
            <person name="Ji P."/>
            <person name="Bell-Sakyi L."/>
            <person name="Cui X.M."/>
            <person name="Yuan T.T."/>
            <person name="Jiang B.G."/>
            <person name="Yang W.F."/>
            <person name="Lam T.T."/>
            <person name="Chang Q.C."/>
            <person name="Ding S.J."/>
            <person name="Wang X.J."/>
            <person name="Zhu J.G."/>
            <person name="Ruan X.D."/>
            <person name="Zhao L."/>
            <person name="Wei J.T."/>
            <person name="Ye R.Z."/>
            <person name="Que T.C."/>
            <person name="Du C.H."/>
            <person name="Zhou Y.H."/>
            <person name="Cheng J.X."/>
            <person name="Dai P.F."/>
            <person name="Guo W.B."/>
            <person name="Han X.H."/>
            <person name="Huang E.J."/>
            <person name="Li L.F."/>
            <person name="Wei W."/>
            <person name="Gao Y.C."/>
            <person name="Liu J.Z."/>
            <person name="Shao H.Z."/>
            <person name="Wang X."/>
            <person name="Wang C.C."/>
            <person name="Yang T.C."/>
            <person name="Huo Q.B."/>
            <person name="Li W."/>
            <person name="Chen H.Y."/>
            <person name="Chen S.E."/>
            <person name="Zhou L.G."/>
            <person name="Ni X.B."/>
            <person name="Tian J.H."/>
            <person name="Sheng Y."/>
            <person name="Liu T."/>
            <person name="Pan Y.S."/>
            <person name="Xia L.Y."/>
            <person name="Li J."/>
            <person name="Zhao F."/>
            <person name="Cao W.C."/>
        </authorList>
    </citation>
    <scope>NUCLEOTIDE SEQUENCE</scope>
    <source>
        <strain evidence="2">Rmic-2018</strain>
    </source>
</reference>
<accession>A0A9J6EXK6</accession>
<name>A0A9J6EXK6_RHIMP</name>
<sequence length="87" mass="9379">MCAELIDGADKARSLVNFVYFASILAQTIGCSGSTETVFQRRERIQTISRRLSARSSAFTTGLSGAARTPVRRRHSTQLPVMGSASA</sequence>
<dbReference type="VEuPathDB" id="VectorBase:LOC119172225"/>
<dbReference type="Proteomes" id="UP000821866">
    <property type="component" value="Chromosome 1"/>
</dbReference>
<organism evidence="2 3">
    <name type="scientific">Rhipicephalus microplus</name>
    <name type="common">Cattle tick</name>
    <name type="synonym">Boophilus microplus</name>
    <dbReference type="NCBI Taxonomy" id="6941"/>
    <lineage>
        <taxon>Eukaryota</taxon>
        <taxon>Metazoa</taxon>
        <taxon>Ecdysozoa</taxon>
        <taxon>Arthropoda</taxon>
        <taxon>Chelicerata</taxon>
        <taxon>Arachnida</taxon>
        <taxon>Acari</taxon>
        <taxon>Parasitiformes</taxon>
        <taxon>Ixodida</taxon>
        <taxon>Ixodoidea</taxon>
        <taxon>Ixodidae</taxon>
        <taxon>Rhipicephalinae</taxon>
        <taxon>Rhipicephalus</taxon>
        <taxon>Boophilus</taxon>
    </lineage>
</organism>
<keyword evidence="3" id="KW-1185">Reference proteome</keyword>
<dbReference type="EMBL" id="JABSTU010000001">
    <property type="protein sequence ID" value="KAH8038956.1"/>
    <property type="molecule type" value="Genomic_DNA"/>
</dbReference>
<proteinExistence type="predicted"/>